<dbReference type="PROSITE" id="PS50157">
    <property type="entry name" value="ZINC_FINGER_C2H2_2"/>
    <property type="match status" value="1"/>
</dbReference>
<gene>
    <name evidence="3" type="ORF">DAEQUDRAFT_725442</name>
</gene>
<organism evidence="3 4">
    <name type="scientific">Daedalea quercina L-15889</name>
    <dbReference type="NCBI Taxonomy" id="1314783"/>
    <lineage>
        <taxon>Eukaryota</taxon>
        <taxon>Fungi</taxon>
        <taxon>Dikarya</taxon>
        <taxon>Basidiomycota</taxon>
        <taxon>Agaricomycotina</taxon>
        <taxon>Agaricomycetes</taxon>
        <taxon>Polyporales</taxon>
        <taxon>Fomitopsis</taxon>
    </lineage>
</organism>
<dbReference type="Proteomes" id="UP000076727">
    <property type="component" value="Unassembled WGS sequence"/>
</dbReference>
<name>A0A165RAN6_9APHY</name>
<feature type="domain" description="C2H2-type" evidence="2">
    <location>
        <begin position="126"/>
        <end position="154"/>
    </location>
</feature>
<dbReference type="STRING" id="1314783.A0A165RAN6"/>
<keyword evidence="1" id="KW-0479">Metal-binding</keyword>
<protein>
    <recommendedName>
        <fullName evidence="2">C2H2-type domain-containing protein</fullName>
    </recommendedName>
</protein>
<reference evidence="3 4" key="1">
    <citation type="journal article" date="2016" name="Mol. Biol. Evol.">
        <title>Comparative Genomics of Early-Diverging Mushroom-Forming Fungi Provides Insights into the Origins of Lignocellulose Decay Capabilities.</title>
        <authorList>
            <person name="Nagy L.G."/>
            <person name="Riley R."/>
            <person name="Tritt A."/>
            <person name="Adam C."/>
            <person name="Daum C."/>
            <person name="Floudas D."/>
            <person name="Sun H."/>
            <person name="Yadav J.S."/>
            <person name="Pangilinan J."/>
            <person name="Larsson K.H."/>
            <person name="Matsuura K."/>
            <person name="Barry K."/>
            <person name="Labutti K."/>
            <person name="Kuo R."/>
            <person name="Ohm R.A."/>
            <person name="Bhattacharya S.S."/>
            <person name="Shirouzu T."/>
            <person name="Yoshinaga Y."/>
            <person name="Martin F.M."/>
            <person name="Grigoriev I.V."/>
            <person name="Hibbett D.S."/>
        </authorList>
    </citation>
    <scope>NUCLEOTIDE SEQUENCE [LARGE SCALE GENOMIC DNA]</scope>
    <source>
        <strain evidence="3 4">L-15889</strain>
    </source>
</reference>
<dbReference type="GO" id="GO:0008270">
    <property type="term" value="F:zinc ion binding"/>
    <property type="evidence" value="ECO:0007669"/>
    <property type="project" value="UniProtKB-KW"/>
</dbReference>
<dbReference type="Gene3D" id="3.30.160.60">
    <property type="entry name" value="Classic Zinc Finger"/>
    <property type="match status" value="1"/>
</dbReference>
<proteinExistence type="predicted"/>
<keyword evidence="4" id="KW-1185">Reference proteome</keyword>
<evidence type="ECO:0000313" key="4">
    <source>
        <dbReference type="Proteomes" id="UP000076727"/>
    </source>
</evidence>
<dbReference type="AlphaFoldDB" id="A0A165RAN6"/>
<dbReference type="EMBL" id="KV429051">
    <property type="protein sequence ID" value="KZT70510.1"/>
    <property type="molecule type" value="Genomic_DNA"/>
</dbReference>
<keyword evidence="1" id="KW-0862">Zinc</keyword>
<evidence type="ECO:0000259" key="2">
    <source>
        <dbReference type="PROSITE" id="PS50157"/>
    </source>
</evidence>
<dbReference type="InterPro" id="IPR036236">
    <property type="entry name" value="Znf_C2H2_sf"/>
</dbReference>
<sequence>MSSYGFPHFAYGAYPGDGSPGGSGGNGHPYHYHQSQPVPSSPPYAICRWRNCGIVLDDLSGPGIKRHLLQFHAADMPPKGSAGQSHGGSPCMWDDGSGAGCCQVECRSAVAHGRHVSTVHLGQGRMVCQYCTKHFSRKDALKRHQEQYCPVLLHGPAYGAYGV</sequence>
<dbReference type="InterPro" id="IPR013087">
    <property type="entry name" value="Znf_C2H2_type"/>
</dbReference>
<keyword evidence="1" id="KW-0863">Zinc-finger</keyword>
<evidence type="ECO:0000313" key="3">
    <source>
        <dbReference type="EMBL" id="KZT70510.1"/>
    </source>
</evidence>
<dbReference type="OrthoDB" id="2794896at2759"/>
<dbReference type="SUPFAM" id="SSF57667">
    <property type="entry name" value="beta-beta-alpha zinc fingers"/>
    <property type="match status" value="1"/>
</dbReference>
<evidence type="ECO:0000256" key="1">
    <source>
        <dbReference type="PROSITE-ProRule" id="PRU00042"/>
    </source>
</evidence>
<accession>A0A165RAN6</accession>